<keyword evidence="5 7" id="KW-1133">Transmembrane helix</keyword>
<protein>
    <submittedName>
        <fullName evidence="9">Type II secretion system F family protein</fullName>
    </submittedName>
</protein>
<organism evidence="9 10">
    <name type="scientific">Pleionea litopenaei</name>
    <dbReference type="NCBI Taxonomy" id="3070815"/>
    <lineage>
        <taxon>Bacteria</taxon>
        <taxon>Pseudomonadati</taxon>
        <taxon>Pseudomonadota</taxon>
        <taxon>Gammaproteobacteria</taxon>
        <taxon>Oceanospirillales</taxon>
        <taxon>Pleioneaceae</taxon>
        <taxon>Pleionea</taxon>
    </lineage>
</organism>
<evidence type="ECO:0000313" key="9">
    <source>
        <dbReference type="EMBL" id="WMS87206.1"/>
    </source>
</evidence>
<evidence type="ECO:0000256" key="6">
    <source>
        <dbReference type="ARBA" id="ARBA00023136"/>
    </source>
</evidence>
<keyword evidence="3" id="KW-1003">Cell membrane</keyword>
<dbReference type="Pfam" id="PF00482">
    <property type="entry name" value="T2SSF"/>
    <property type="match status" value="2"/>
</dbReference>
<keyword evidence="6 7" id="KW-0472">Membrane</keyword>
<feature type="transmembrane region" description="Helical" evidence="7">
    <location>
        <begin position="125"/>
        <end position="147"/>
    </location>
</feature>
<feature type="domain" description="Type II secretion system protein GspF" evidence="8">
    <location>
        <begin position="185"/>
        <end position="295"/>
    </location>
</feature>
<proteinExistence type="inferred from homology"/>
<dbReference type="AlphaFoldDB" id="A0AA51X6U7"/>
<dbReference type="InterPro" id="IPR042094">
    <property type="entry name" value="T2SS_GspF_sf"/>
</dbReference>
<comment type="similarity">
    <text evidence="2">Belongs to the GSP F family.</text>
</comment>
<dbReference type="Proteomes" id="UP001239782">
    <property type="component" value="Chromosome"/>
</dbReference>
<keyword evidence="10" id="KW-1185">Reference proteome</keyword>
<dbReference type="Gene3D" id="1.20.81.30">
    <property type="entry name" value="Type II secretion system (T2SS), domain F"/>
    <property type="match status" value="2"/>
</dbReference>
<accession>A0AA51X6U7</accession>
<evidence type="ECO:0000256" key="3">
    <source>
        <dbReference type="ARBA" id="ARBA00022475"/>
    </source>
</evidence>
<gene>
    <name evidence="9" type="ORF">Q9312_18535</name>
</gene>
<evidence type="ECO:0000256" key="7">
    <source>
        <dbReference type="SAM" id="Phobius"/>
    </source>
</evidence>
<name>A0AA51X6U7_9GAMM</name>
<comment type="subcellular location">
    <subcellularLocation>
        <location evidence="1">Cell membrane</location>
        <topology evidence="1">Multi-pass membrane protein</topology>
    </subcellularLocation>
</comment>
<evidence type="ECO:0000256" key="4">
    <source>
        <dbReference type="ARBA" id="ARBA00022692"/>
    </source>
</evidence>
<dbReference type="KEGG" id="plei:Q9312_18535"/>
<sequence>MSFTFFTELATLLDAGHSVSSALKVLKLPTSDWVKSAQMVEKGLPLSHAMYKSKIINAFELEVLKTGEMAGRLPLALRKLGKAKERREANIQRIKSKLWMPMAIFLVAIAVSFLLRLLANNGANASYFFTIALVQILVVIFAIRWLLSLFKLSAYELLERLSFFHESRWYQLMFQQTLFNGFAWLQESGIDAQSSFRKLAQQFRSKRYRTALTKVANDCGKGVAASASLQSVDLPIPTAFINLYVTAEASGTLTATLDGQLKLGEDELRNYQDTFADNFPRLIYACAILSSILLVFL</sequence>
<dbReference type="EMBL" id="CP133548">
    <property type="protein sequence ID" value="WMS87206.1"/>
    <property type="molecule type" value="Genomic_DNA"/>
</dbReference>
<dbReference type="RefSeq" id="WP_309202346.1">
    <property type="nucleotide sequence ID" value="NZ_CP133548.1"/>
</dbReference>
<evidence type="ECO:0000256" key="1">
    <source>
        <dbReference type="ARBA" id="ARBA00004651"/>
    </source>
</evidence>
<keyword evidence="4 7" id="KW-0812">Transmembrane</keyword>
<dbReference type="InterPro" id="IPR003004">
    <property type="entry name" value="GspF/PilC"/>
</dbReference>
<evidence type="ECO:0000256" key="5">
    <source>
        <dbReference type="ARBA" id="ARBA00022989"/>
    </source>
</evidence>
<evidence type="ECO:0000256" key="2">
    <source>
        <dbReference type="ARBA" id="ARBA00005745"/>
    </source>
</evidence>
<reference evidence="9 10" key="1">
    <citation type="submission" date="2023-08" db="EMBL/GenBank/DDBJ databases">
        <title>Pleionea litopenaei sp. nov., isolated from stomach of juvenile Litopenaeus vannamei.</title>
        <authorList>
            <person name="Rho A.M."/>
            <person name="Hwang C.Y."/>
        </authorList>
    </citation>
    <scope>NUCLEOTIDE SEQUENCE [LARGE SCALE GENOMIC DNA]</scope>
    <source>
        <strain evidence="9 10">HL-JVS1</strain>
    </source>
</reference>
<evidence type="ECO:0000259" key="8">
    <source>
        <dbReference type="Pfam" id="PF00482"/>
    </source>
</evidence>
<dbReference type="PANTHER" id="PTHR30012:SF0">
    <property type="entry name" value="TYPE II SECRETION SYSTEM PROTEIN F-RELATED"/>
    <property type="match status" value="1"/>
</dbReference>
<dbReference type="InterPro" id="IPR018076">
    <property type="entry name" value="T2SS_GspF_dom"/>
</dbReference>
<dbReference type="PANTHER" id="PTHR30012">
    <property type="entry name" value="GENERAL SECRETION PATHWAY PROTEIN"/>
    <property type="match status" value="1"/>
</dbReference>
<dbReference type="GO" id="GO:0005886">
    <property type="term" value="C:plasma membrane"/>
    <property type="evidence" value="ECO:0007669"/>
    <property type="project" value="UniProtKB-SubCell"/>
</dbReference>
<feature type="transmembrane region" description="Helical" evidence="7">
    <location>
        <begin position="98"/>
        <end position="119"/>
    </location>
</feature>
<evidence type="ECO:0000313" key="10">
    <source>
        <dbReference type="Proteomes" id="UP001239782"/>
    </source>
</evidence>
<feature type="domain" description="Type II secretion system protein GspF" evidence="8">
    <location>
        <begin position="5"/>
        <end position="116"/>
    </location>
</feature>